<dbReference type="EMBL" id="FOOG01000044">
    <property type="protein sequence ID" value="SFG44842.1"/>
    <property type="molecule type" value="Genomic_DNA"/>
</dbReference>
<sequence>MSRFISLLIVAVIIAGCSSQDTSQSNQENEASSVKITERELDEVVFMYKGQDYQAKYYIECLAQTECEDFRQKEIKVTDSLDQLKEAIKPGLINAEIGDKVQIKFPESFPEPEFLSYQKIQSGTAIEEKVTNQSITIKGEKGKNMTYIIDASWGNSTVTTASVKFVFLVPPKAQ</sequence>
<proteinExistence type="predicted"/>
<evidence type="ECO:0000313" key="2">
    <source>
        <dbReference type="Proteomes" id="UP000198897"/>
    </source>
</evidence>
<dbReference type="OrthoDB" id="2974202at2"/>
<dbReference type="PROSITE" id="PS51257">
    <property type="entry name" value="PROKAR_LIPOPROTEIN"/>
    <property type="match status" value="1"/>
</dbReference>
<gene>
    <name evidence="1" type="ORF">SAMN05216353_1445</name>
</gene>
<accession>A0A1I2RWB3</accession>
<evidence type="ECO:0008006" key="3">
    <source>
        <dbReference type="Google" id="ProtNLM"/>
    </source>
</evidence>
<dbReference type="AlphaFoldDB" id="A0A1I2RWB3"/>
<evidence type="ECO:0000313" key="1">
    <source>
        <dbReference type="EMBL" id="SFG44842.1"/>
    </source>
</evidence>
<organism evidence="1 2">
    <name type="scientific">Halobacillus alkaliphilus</name>
    <dbReference type="NCBI Taxonomy" id="396056"/>
    <lineage>
        <taxon>Bacteria</taxon>
        <taxon>Bacillati</taxon>
        <taxon>Bacillota</taxon>
        <taxon>Bacilli</taxon>
        <taxon>Bacillales</taxon>
        <taxon>Bacillaceae</taxon>
        <taxon>Halobacillus</taxon>
    </lineage>
</organism>
<dbReference type="RefSeq" id="WP_139205851.1">
    <property type="nucleotide sequence ID" value="NZ_FOOG01000044.1"/>
</dbReference>
<dbReference type="Proteomes" id="UP000198897">
    <property type="component" value="Unassembled WGS sequence"/>
</dbReference>
<keyword evidence="2" id="KW-1185">Reference proteome</keyword>
<reference evidence="2" key="1">
    <citation type="submission" date="2016-10" db="EMBL/GenBank/DDBJ databases">
        <authorList>
            <person name="Varghese N."/>
            <person name="Submissions S."/>
        </authorList>
    </citation>
    <scope>NUCLEOTIDE SEQUENCE [LARGE SCALE GENOMIC DNA]</scope>
    <source>
        <strain evidence="2">FP5</strain>
    </source>
</reference>
<protein>
    <recommendedName>
        <fullName evidence="3">Lipoprotein</fullName>
    </recommendedName>
</protein>
<name>A0A1I2RWB3_9BACI</name>